<organism evidence="1 2">
    <name type="scientific">Dekkera bruxellensis</name>
    <name type="common">Brettanomyces custersii</name>
    <dbReference type="NCBI Taxonomy" id="5007"/>
    <lineage>
        <taxon>Eukaryota</taxon>
        <taxon>Fungi</taxon>
        <taxon>Dikarya</taxon>
        <taxon>Ascomycota</taxon>
        <taxon>Saccharomycotina</taxon>
        <taxon>Pichiomycetes</taxon>
        <taxon>Pichiales</taxon>
        <taxon>Pichiaceae</taxon>
        <taxon>Brettanomyces</taxon>
    </lineage>
</organism>
<gene>
    <name evidence="1" type="ORF">HII12_004388</name>
</gene>
<evidence type="ECO:0000313" key="2">
    <source>
        <dbReference type="Proteomes" id="UP000568158"/>
    </source>
</evidence>
<sequence>MAPQALSALNMASKCLTKASKPLFNKGENDSKKINASKNFSSYTQPKRSYYDMYNQPPQYDYDSVPESGYIFDNLHVSNNGCGNIIEGEMTYINNAEDDTYSIPDTPFIPTVYTDDAVSGQGHRAL</sequence>
<evidence type="ECO:0000313" key="1">
    <source>
        <dbReference type="EMBL" id="KAF6007498.1"/>
    </source>
</evidence>
<dbReference type="EMBL" id="JABCYN010000041">
    <property type="protein sequence ID" value="KAF6007498.1"/>
    <property type="molecule type" value="Genomic_DNA"/>
</dbReference>
<reference evidence="1 2" key="1">
    <citation type="journal article" date="2020" name="Appl. Microbiol. Biotechnol.">
        <title>Targeted gene deletion in Brettanomyces bruxellensis with an expression-free CRISPR-Cas9 system.</title>
        <authorList>
            <person name="Varela C."/>
            <person name="Bartel C."/>
            <person name="Onetto C."/>
            <person name="Borneman A."/>
        </authorList>
    </citation>
    <scope>NUCLEOTIDE SEQUENCE [LARGE SCALE GENOMIC DNA]</scope>
    <source>
        <strain evidence="1 2">AWRI1613</strain>
    </source>
</reference>
<protein>
    <submittedName>
        <fullName evidence="1">Uncharacterized protein</fullName>
    </submittedName>
</protein>
<comment type="caution">
    <text evidence="1">The sequence shown here is derived from an EMBL/GenBank/DDBJ whole genome shotgun (WGS) entry which is preliminary data.</text>
</comment>
<dbReference type="Proteomes" id="UP000568158">
    <property type="component" value="Unassembled WGS sequence"/>
</dbReference>
<accession>A0A8H6B9B5</accession>
<dbReference type="AlphaFoldDB" id="A0A8H6B9B5"/>
<proteinExistence type="predicted"/>
<name>A0A8H6B9B5_DEKBR</name>